<keyword evidence="2" id="KW-0472">Membrane</keyword>
<accession>A0ABV6ZWA7</accession>
<dbReference type="Pfam" id="PF03713">
    <property type="entry name" value="DUF305"/>
    <property type="match status" value="1"/>
</dbReference>
<keyword evidence="5" id="KW-1185">Reference proteome</keyword>
<feature type="transmembrane region" description="Helical" evidence="2">
    <location>
        <begin position="6"/>
        <end position="27"/>
    </location>
</feature>
<evidence type="ECO:0000313" key="4">
    <source>
        <dbReference type="EMBL" id="MFC2925639.1"/>
    </source>
</evidence>
<dbReference type="EMBL" id="JBHRSV010000005">
    <property type="protein sequence ID" value="MFC2925639.1"/>
    <property type="molecule type" value="Genomic_DNA"/>
</dbReference>
<feature type="transmembrane region" description="Helical" evidence="2">
    <location>
        <begin position="39"/>
        <end position="62"/>
    </location>
</feature>
<dbReference type="InterPro" id="IPR012347">
    <property type="entry name" value="Ferritin-like"/>
</dbReference>
<comment type="caution">
    <text evidence="4">The sequence shown here is derived from an EMBL/GenBank/DDBJ whole genome shotgun (WGS) entry which is preliminary data.</text>
</comment>
<dbReference type="RefSeq" id="WP_236957032.1">
    <property type="nucleotide sequence ID" value="NZ_JBHRSV010000005.1"/>
</dbReference>
<name>A0ABV6ZWA7_9PROT</name>
<keyword evidence="2" id="KW-0812">Transmembrane</keyword>
<evidence type="ECO:0000259" key="3">
    <source>
        <dbReference type="Pfam" id="PF03713"/>
    </source>
</evidence>
<keyword evidence="2" id="KW-1133">Transmembrane helix</keyword>
<evidence type="ECO:0000256" key="1">
    <source>
        <dbReference type="SAM" id="MobiDB-lite"/>
    </source>
</evidence>
<proteinExistence type="predicted"/>
<organism evidence="4 5">
    <name type="scientific">Hyphobacterium vulgare</name>
    <dbReference type="NCBI Taxonomy" id="1736751"/>
    <lineage>
        <taxon>Bacteria</taxon>
        <taxon>Pseudomonadati</taxon>
        <taxon>Pseudomonadota</taxon>
        <taxon>Alphaproteobacteria</taxon>
        <taxon>Maricaulales</taxon>
        <taxon>Maricaulaceae</taxon>
        <taxon>Hyphobacterium</taxon>
    </lineage>
</organism>
<dbReference type="Gene3D" id="1.20.1260.10">
    <property type="match status" value="1"/>
</dbReference>
<feature type="region of interest" description="Disordered" evidence="1">
    <location>
        <begin position="155"/>
        <end position="177"/>
    </location>
</feature>
<feature type="transmembrane region" description="Helical" evidence="2">
    <location>
        <begin position="68"/>
        <end position="87"/>
    </location>
</feature>
<feature type="compositionally biased region" description="Low complexity" evidence="1">
    <location>
        <begin position="155"/>
        <end position="170"/>
    </location>
</feature>
<feature type="domain" description="DUF305" evidence="3">
    <location>
        <begin position="95"/>
        <end position="144"/>
    </location>
</feature>
<evidence type="ECO:0000256" key="2">
    <source>
        <dbReference type="SAM" id="Phobius"/>
    </source>
</evidence>
<dbReference type="Proteomes" id="UP001595379">
    <property type="component" value="Unassembled WGS sequence"/>
</dbReference>
<gene>
    <name evidence="4" type="ORF">ACFOOR_05940</name>
</gene>
<reference evidence="5" key="1">
    <citation type="journal article" date="2019" name="Int. J. Syst. Evol. Microbiol.">
        <title>The Global Catalogue of Microorganisms (GCM) 10K type strain sequencing project: providing services to taxonomists for standard genome sequencing and annotation.</title>
        <authorList>
            <consortium name="The Broad Institute Genomics Platform"/>
            <consortium name="The Broad Institute Genome Sequencing Center for Infectious Disease"/>
            <person name="Wu L."/>
            <person name="Ma J."/>
        </authorList>
    </citation>
    <scope>NUCLEOTIDE SEQUENCE [LARGE SCALE GENOMIC DNA]</scope>
    <source>
        <strain evidence="5">KCTC 52487</strain>
    </source>
</reference>
<evidence type="ECO:0000313" key="5">
    <source>
        <dbReference type="Proteomes" id="UP001595379"/>
    </source>
</evidence>
<protein>
    <submittedName>
        <fullName evidence="4">DUF305 domain-containing protein</fullName>
    </submittedName>
</protein>
<sequence>MEHSKYWKFGAMIVTSMVVMFGIKYLNTYEPSHVQWSETRFYMTFMMGGAMAIVMLAFMLGMYKNTKANIAIFAGSAVVFFLALWLVRSQETVHDESWMRAMIPHHSIAILTSERANISDVRVRELADSIIEAQRREIKEMEWLLDDIAANGEAETEAEAAARPVPEFEASASPDPA</sequence>
<dbReference type="InterPro" id="IPR005183">
    <property type="entry name" value="DUF305_CopM-like"/>
</dbReference>